<evidence type="ECO:0000313" key="2">
    <source>
        <dbReference type="Proteomes" id="UP000288805"/>
    </source>
</evidence>
<name>A0A438DLY7_VITVI</name>
<comment type="caution">
    <text evidence="1">The sequence shown here is derived from an EMBL/GenBank/DDBJ whole genome shotgun (WGS) entry which is preliminary data.</text>
</comment>
<sequence>MAGNASLSTALSVLLGKSQTWLFYSACCNHMTPHSSLFSNLDPAPHHLNIHIADGSTMHENSLGFVSTSNLSVPGVFHDPRTGQELGIRLRVGRMFPVNNLHLPPVALVFVAAAVSSLPSLAL</sequence>
<reference evidence="1 2" key="1">
    <citation type="journal article" date="2018" name="PLoS Genet.">
        <title>Population sequencing reveals clonal diversity and ancestral inbreeding in the grapevine cultivar Chardonnay.</title>
        <authorList>
            <person name="Roach M.J."/>
            <person name="Johnson D.L."/>
            <person name="Bohlmann J."/>
            <person name="van Vuuren H.J."/>
            <person name="Jones S.J."/>
            <person name="Pretorius I.S."/>
            <person name="Schmidt S.A."/>
            <person name="Borneman A.R."/>
        </authorList>
    </citation>
    <scope>NUCLEOTIDE SEQUENCE [LARGE SCALE GENOMIC DNA]</scope>
    <source>
        <strain evidence="2">cv. Chardonnay</strain>
        <tissue evidence="1">Leaf</tissue>
    </source>
</reference>
<dbReference type="AlphaFoldDB" id="A0A438DLY7"/>
<evidence type="ECO:0000313" key="1">
    <source>
        <dbReference type="EMBL" id="RVW36461.1"/>
    </source>
</evidence>
<protein>
    <submittedName>
        <fullName evidence="1">Uncharacterized protein</fullName>
    </submittedName>
</protein>
<dbReference type="Proteomes" id="UP000288805">
    <property type="component" value="Unassembled WGS sequence"/>
</dbReference>
<accession>A0A438DLY7</accession>
<gene>
    <name evidence="1" type="ORF">CK203_074716</name>
</gene>
<organism evidence="1 2">
    <name type="scientific">Vitis vinifera</name>
    <name type="common">Grape</name>
    <dbReference type="NCBI Taxonomy" id="29760"/>
    <lineage>
        <taxon>Eukaryota</taxon>
        <taxon>Viridiplantae</taxon>
        <taxon>Streptophyta</taxon>
        <taxon>Embryophyta</taxon>
        <taxon>Tracheophyta</taxon>
        <taxon>Spermatophyta</taxon>
        <taxon>Magnoliopsida</taxon>
        <taxon>eudicotyledons</taxon>
        <taxon>Gunneridae</taxon>
        <taxon>Pentapetalae</taxon>
        <taxon>rosids</taxon>
        <taxon>Vitales</taxon>
        <taxon>Vitaceae</taxon>
        <taxon>Viteae</taxon>
        <taxon>Vitis</taxon>
    </lineage>
</organism>
<dbReference type="EMBL" id="QGNW01001571">
    <property type="protein sequence ID" value="RVW36461.1"/>
    <property type="molecule type" value="Genomic_DNA"/>
</dbReference>
<proteinExistence type="predicted"/>